<evidence type="ECO:0000256" key="2">
    <source>
        <dbReference type="SAM" id="SignalP"/>
    </source>
</evidence>
<feature type="signal peptide" evidence="2">
    <location>
        <begin position="1"/>
        <end position="30"/>
    </location>
</feature>
<dbReference type="RefSeq" id="WP_379872450.1">
    <property type="nucleotide sequence ID" value="NZ_JBHTBH010000009.1"/>
</dbReference>
<organism evidence="3 4">
    <name type="scientific">Marinactinospora rubrisoli</name>
    <dbReference type="NCBI Taxonomy" id="2715399"/>
    <lineage>
        <taxon>Bacteria</taxon>
        <taxon>Bacillati</taxon>
        <taxon>Actinomycetota</taxon>
        <taxon>Actinomycetes</taxon>
        <taxon>Streptosporangiales</taxon>
        <taxon>Nocardiopsidaceae</taxon>
        <taxon>Marinactinospora</taxon>
    </lineage>
</organism>
<evidence type="ECO:0008006" key="5">
    <source>
        <dbReference type="Google" id="ProtNLM"/>
    </source>
</evidence>
<proteinExistence type="predicted"/>
<evidence type="ECO:0000256" key="1">
    <source>
        <dbReference type="SAM" id="MobiDB-lite"/>
    </source>
</evidence>
<gene>
    <name evidence="3" type="ORF">ACFQRF_18860</name>
</gene>
<dbReference type="Proteomes" id="UP001596540">
    <property type="component" value="Unassembled WGS sequence"/>
</dbReference>
<dbReference type="PROSITE" id="PS51318">
    <property type="entry name" value="TAT"/>
    <property type="match status" value="1"/>
</dbReference>
<sequence length="185" mass="20238">MPLRRSVLRSAAAVLTAVAASLTLVSASHADDTSAASSSESAQPENLGSSRATHSAWDESTIEINALDRSASGRYTQLVWTLHNRADEYISLNAFENTTYWYPGATNGSGLVLFDEENEIRYHPYIDTEQDCVCAGADHAPTRFRLFTQPGTQNTYWASYQLSEDTDSVTVEIPGFLPIQDVPVS</sequence>
<evidence type="ECO:0000313" key="3">
    <source>
        <dbReference type="EMBL" id="MFC7329797.1"/>
    </source>
</evidence>
<name>A0ABW2KIJ7_9ACTN</name>
<keyword evidence="4" id="KW-1185">Reference proteome</keyword>
<dbReference type="EMBL" id="JBHTBH010000009">
    <property type="protein sequence ID" value="MFC7329797.1"/>
    <property type="molecule type" value="Genomic_DNA"/>
</dbReference>
<comment type="caution">
    <text evidence="3">The sequence shown here is derived from an EMBL/GenBank/DDBJ whole genome shotgun (WGS) entry which is preliminary data.</text>
</comment>
<dbReference type="InterPro" id="IPR006311">
    <property type="entry name" value="TAT_signal"/>
</dbReference>
<evidence type="ECO:0000313" key="4">
    <source>
        <dbReference type="Proteomes" id="UP001596540"/>
    </source>
</evidence>
<feature type="compositionally biased region" description="Polar residues" evidence="1">
    <location>
        <begin position="43"/>
        <end position="53"/>
    </location>
</feature>
<feature type="region of interest" description="Disordered" evidence="1">
    <location>
        <begin position="34"/>
        <end position="54"/>
    </location>
</feature>
<keyword evidence="2" id="KW-0732">Signal</keyword>
<protein>
    <recommendedName>
        <fullName evidence="5">DUF4352 domain-containing protein</fullName>
    </recommendedName>
</protein>
<feature type="chain" id="PRO_5046321899" description="DUF4352 domain-containing protein" evidence="2">
    <location>
        <begin position="31"/>
        <end position="185"/>
    </location>
</feature>
<accession>A0ABW2KIJ7</accession>
<reference evidence="4" key="1">
    <citation type="journal article" date="2019" name="Int. J. Syst. Evol. Microbiol.">
        <title>The Global Catalogue of Microorganisms (GCM) 10K type strain sequencing project: providing services to taxonomists for standard genome sequencing and annotation.</title>
        <authorList>
            <consortium name="The Broad Institute Genomics Platform"/>
            <consortium name="The Broad Institute Genome Sequencing Center for Infectious Disease"/>
            <person name="Wu L."/>
            <person name="Ma J."/>
        </authorList>
    </citation>
    <scope>NUCLEOTIDE SEQUENCE [LARGE SCALE GENOMIC DNA]</scope>
    <source>
        <strain evidence="4">CGMCC 4.7382</strain>
    </source>
</reference>